<evidence type="ECO:0000256" key="4">
    <source>
        <dbReference type="ARBA" id="ARBA00022679"/>
    </source>
</evidence>
<dbReference type="InterPro" id="IPR043502">
    <property type="entry name" value="DNA/RNA_pol_sf"/>
</dbReference>
<geneLocation type="mitochondrion" evidence="11"/>
<reference evidence="11" key="1">
    <citation type="submission" date="2021-02" db="EMBL/GenBank/DDBJ databases">
        <title>The Complete Mitochondrion Genome Sequence and Annotation of Tylopilus plumbeoviolaceoides.</title>
        <authorList>
            <person name="Song W.W."/>
            <person name="Shi C.C."/>
            <person name="Lu Y.Y."/>
        </authorList>
    </citation>
    <scope>NUCLEOTIDE SEQUENCE</scope>
</reference>
<feature type="domain" description="DNA-directed DNA polymerase family B mitochondria/virus" evidence="10">
    <location>
        <begin position="299"/>
        <end position="569"/>
    </location>
</feature>
<evidence type="ECO:0000256" key="2">
    <source>
        <dbReference type="ARBA" id="ARBA00012417"/>
    </source>
</evidence>
<keyword evidence="8" id="KW-0238">DNA-binding</keyword>
<dbReference type="EMBL" id="MW660363">
    <property type="protein sequence ID" value="QWM97170.1"/>
    <property type="molecule type" value="Genomic_DNA"/>
</dbReference>
<dbReference type="InterPro" id="IPR012337">
    <property type="entry name" value="RNaseH-like_sf"/>
</dbReference>
<comment type="catalytic activity">
    <reaction evidence="9">
        <text>DNA(n) + a 2'-deoxyribonucleoside 5'-triphosphate = DNA(n+1) + diphosphate</text>
        <dbReference type="Rhea" id="RHEA:22508"/>
        <dbReference type="Rhea" id="RHEA-COMP:17339"/>
        <dbReference type="Rhea" id="RHEA-COMP:17340"/>
        <dbReference type="ChEBI" id="CHEBI:33019"/>
        <dbReference type="ChEBI" id="CHEBI:61560"/>
        <dbReference type="ChEBI" id="CHEBI:173112"/>
        <dbReference type="EC" id="2.7.7.7"/>
    </reaction>
</comment>
<evidence type="ECO:0000256" key="8">
    <source>
        <dbReference type="ARBA" id="ARBA00023125"/>
    </source>
</evidence>
<dbReference type="EC" id="2.7.7.7" evidence="2"/>
<proteinExistence type="inferred from homology"/>
<evidence type="ECO:0000256" key="9">
    <source>
        <dbReference type="ARBA" id="ARBA00049244"/>
    </source>
</evidence>
<dbReference type="PANTHER" id="PTHR33568:SF3">
    <property type="entry name" value="DNA-DIRECTED DNA POLYMERASE"/>
    <property type="match status" value="1"/>
</dbReference>
<dbReference type="GO" id="GO:0003887">
    <property type="term" value="F:DNA-directed DNA polymerase activity"/>
    <property type="evidence" value="ECO:0007669"/>
    <property type="project" value="UniProtKB-KW"/>
</dbReference>
<dbReference type="Gene3D" id="3.30.420.10">
    <property type="entry name" value="Ribonuclease H-like superfamily/Ribonuclease H"/>
    <property type="match status" value="1"/>
</dbReference>
<keyword evidence="6" id="KW-0235">DNA replication</keyword>
<dbReference type="Gene3D" id="3.90.1600.10">
    <property type="entry name" value="Palm domain of DNA polymerase"/>
    <property type="match status" value="1"/>
</dbReference>
<evidence type="ECO:0000256" key="5">
    <source>
        <dbReference type="ARBA" id="ARBA00022695"/>
    </source>
</evidence>
<dbReference type="InterPro" id="IPR036397">
    <property type="entry name" value="RNaseH_sf"/>
</dbReference>
<dbReference type="SUPFAM" id="SSF53098">
    <property type="entry name" value="Ribonuclease H-like"/>
    <property type="match status" value="1"/>
</dbReference>
<evidence type="ECO:0000256" key="1">
    <source>
        <dbReference type="ARBA" id="ARBA00005755"/>
    </source>
</evidence>
<dbReference type="GO" id="GO:0000166">
    <property type="term" value="F:nucleotide binding"/>
    <property type="evidence" value="ECO:0007669"/>
    <property type="project" value="InterPro"/>
</dbReference>
<evidence type="ECO:0000256" key="6">
    <source>
        <dbReference type="ARBA" id="ARBA00022705"/>
    </source>
</evidence>
<evidence type="ECO:0000259" key="10">
    <source>
        <dbReference type="Pfam" id="PF03175"/>
    </source>
</evidence>
<dbReference type="RefSeq" id="YP_010137131.1">
    <property type="nucleotide sequence ID" value="NC_056835.1"/>
</dbReference>
<dbReference type="GeneID" id="67128609"/>
<keyword evidence="11" id="KW-0496">Mitochondrion</keyword>
<dbReference type="InterPro" id="IPR004868">
    <property type="entry name" value="DNA-dir_DNA_pol_B_mt/vir"/>
</dbReference>
<dbReference type="SUPFAM" id="SSF56672">
    <property type="entry name" value="DNA/RNA polymerases"/>
    <property type="match status" value="1"/>
</dbReference>
<evidence type="ECO:0000256" key="3">
    <source>
        <dbReference type="ARBA" id="ARBA00014385"/>
    </source>
</evidence>
<keyword evidence="7" id="KW-0239">DNA-directed DNA polymerase</keyword>
<accession>A0A8F1BBK4</accession>
<sequence>MKDYYYDLNSELLLNNTNYLKFVDKFWNDIMSDLDPNQNVMVRFLIQMSDTSARTLSKTEIINNNVESLNSFKELLIENLNNVYSHYLTEEVDNMIKGFIMRYKIFSSNSKTQNTVIRKALDIKKGRIQRTVKIRNINYPLSTNPIDFGDTQFKVGNLTYVLNKDLKFEFDRKEDSQIIKVYRDNKLINTFNDFFIDNSLFKRIVANLTFYINDGKVILKTKEYSPKFISKAKLDKIFTENFYTADIETLTKVDAKGKRYFEPYSLAYYDGTVPKIYYVTDYNNMEEMMNKFFNDLFKLKLKNVDIYFHNLSGFDVNFLLKPLLNIKGVKSDIMLRDDKFIQIKISYGKFSFNIKDSLLLLPGSLNKLSKSFKIETPKEIFPRKLFEKETFEADYITNQVPDYKYFNHSEVSLEDYNNYCKGFIGKSWSLKDETLKYVDIDCIALHQILIKFGDTIYNMWGIDIKHTPTLPALGFKIYKARYMKEENIPIITGIPYRDIKQSYTGGSTDMYIPYGENIWCYDVNSLYPTAMKQFKYPVGKFISFTNLKNLTLMELENLLCRKLFGFIEC</sequence>
<name>A0A8F1BBK4_9AGAM</name>
<comment type="similarity">
    <text evidence="1">Belongs to the DNA polymerase type-B family.</text>
</comment>
<keyword evidence="5" id="KW-0548">Nucleotidyltransferase</keyword>
<dbReference type="GO" id="GO:0003677">
    <property type="term" value="F:DNA binding"/>
    <property type="evidence" value="ECO:0007669"/>
    <property type="project" value="UniProtKB-KW"/>
</dbReference>
<dbReference type="Pfam" id="PF03175">
    <property type="entry name" value="DNA_pol_B_2"/>
    <property type="match status" value="1"/>
</dbReference>
<evidence type="ECO:0000256" key="7">
    <source>
        <dbReference type="ARBA" id="ARBA00022932"/>
    </source>
</evidence>
<dbReference type="InterPro" id="IPR023211">
    <property type="entry name" value="DNA_pol_palm_dom_sf"/>
</dbReference>
<dbReference type="PANTHER" id="PTHR33568">
    <property type="entry name" value="DNA POLYMERASE"/>
    <property type="match status" value="1"/>
</dbReference>
<gene>
    <name evidence="11" type="primary">orf657</name>
</gene>
<organism evidence="11">
    <name type="scientific">Tylopilus plumbeoviolaceoides</name>
    <dbReference type="NCBI Taxonomy" id="374766"/>
    <lineage>
        <taxon>Eukaryota</taxon>
        <taxon>Fungi</taxon>
        <taxon>Dikarya</taxon>
        <taxon>Basidiomycota</taxon>
        <taxon>Agaricomycotina</taxon>
        <taxon>Agaricomycetes</taxon>
        <taxon>Agaricomycetidae</taxon>
        <taxon>Boletales</taxon>
        <taxon>Boletineae</taxon>
        <taxon>Boletaceae</taxon>
        <taxon>Boletoideae</taxon>
        <taxon>Tylopilus</taxon>
    </lineage>
</organism>
<protein>
    <recommendedName>
        <fullName evidence="3">Probable DNA polymerase</fullName>
        <ecNumber evidence="2">2.7.7.7</ecNumber>
    </recommendedName>
</protein>
<evidence type="ECO:0000313" key="11">
    <source>
        <dbReference type="EMBL" id="QWM97170.1"/>
    </source>
</evidence>
<keyword evidence="4" id="KW-0808">Transferase</keyword>
<dbReference type="AlphaFoldDB" id="A0A8F1BBK4"/>
<dbReference type="GO" id="GO:0006260">
    <property type="term" value="P:DNA replication"/>
    <property type="evidence" value="ECO:0007669"/>
    <property type="project" value="UniProtKB-KW"/>
</dbReference>